<organism evidence="2 3">
    <name type="scientific">Hyunsoonleella rubra</name>
    <dbReference type="NCBI Taxonomy" id="1737062"/>
    <lineage>
        <taxon>Bacteria</taxon>
        <taxon>Pseudomonadati</taxon>
        <taxon>Bacteroidota</taxon>
        <taxon>Flavobacteriia</taxon>
        <taxon>Flavobacteriales</taxon>
        <taxon>Flavobacteriaceae</taxon>
    </lineage>
</organism>
<evidence type="ECO:0000313" key="3">
    <source>
        <dbReference type="Proteomes" id="UP001597476"/>
    </source>
</evidence>
<accession>A0ABW5T6V7</accession>
<evidence type="ECO:0000313" key="2">
    <source>
        <dbReference type="EMBL" id="MFD2724756.1"/>
    </source>
</evidence>
<feature type="region of interest" description="Disordered" evidence="1">
    <location>
        <begin position="146"/>
        <end position="166"/>
    </location>
</feature>
<comment type="caution">
    <text evidence="2">The sequence shown here is derived from an EMBL/GenBank/DDBJ whole genome shotgun (WGS) entry which is preliminary data.</text>
</comment>
<dbReference type="Gene3D" id="3.30.1460.10">
    <property type="match status" value="1"/>
</dbReference>
<dbReference type="Proteomes" id="UP001597476">
    <property type="component" value="Unassembled WGS sequence"/>
</dbReference>
<dbReference type="SUPFAM" id="SSF69635">
    <property type="entry name" value="Type III secretory system chaperone-like"/>
    <property type="match status" value="1"/>
</dbReference>
<dbReference type="EMBL" id="JBHULY010000005">
    <property type="protein sequence ID" value="MFD2724756.1"/>
    <property type="molecule type" value="Genomic_DNA"/>
</dbReference>
<proteinExistence type="predicted"/>
<feature type="compositionally biased region" description="Basic and acidic residues" evidence="1">
    <location>
        <begin position="150"/>
        <end position="166"/>
    </location>
</feature>
<gene>
    <name evidence="2" type="ORF">ACFSR8_00910</name>
</gene>
<evidence type="ECO:0008006" key="4">
    <source>
        <dbReference type="Google" id="ProtNLM"/>
    </source>
</evidence>
<keyword evidence="3" id="KW-1185">Reference proteome</keyword>
<reference evidence="3" key="1">
    <citation type="journal article" date="2019" name="Int. J. Syst. Evol. Microbiol.">
        <title>The Global Catalogue of Microorganisms (GCM) 10K type strain sequencing project: providing services to taxonomists for standard genome sequencing and annotation.</title>
        <authorList>
            <consortium name="The Broad Institute Genomics Platform"/>
            <consortium name="The Broad Institute Genome Sequencing Center for Infectious Disease"/>
            <person name="Wu L."/>
            <person name="Ma J."/>
        </authorList>
    </citation>
    <scope>NUCLEOTIDE SEQUENCE [LARGE SCALE GENOMIC DNA]</scope>
    <source>
        <strain evidence="3">KCTC 42398</strain>
    </source>
</reference>
<evidence type="ECO:0000256" key="1">
    <source>
        <dbReference type="SAM" id="MobiDB-lite"/>
    </source>
</evidence>
<name>A0ABW5T6V7_9FLAO</name>
<protein>
    <recommendedName>
        <fullName evidence="4">YbjN domain-containing protein</fullName>
    </recommendedName>
</protein>
<sequence>MKTSIIFFLMLPFLGLSQNMNNDKLQEIYTSVSDSIQGQSGAWRFYIKEVPLMCITDTNHNRMRIISPIADSNTVSEELFKAALVANFHTALDVKYAVSDGVLWSVFIHPLKELSEHQVKDAVSQVYYANINFGSTFSSTSLTFPGSINSEKEEEPKEEKQELRKL</sequence>
<dbReference type="RefSeq" id="WP_380288107.1">
    <property type="nucleotide sequence ID" value="NZ_JBHULY010000005.1"/>
</dbReference>